<reference evidence="2" key="1">
    <citation type="journal article" date="2014" name="Int. J. Syst. Evol. Microbiol.">
        <title>Complete genome sequence of Corynebacterium casei LMG S-19264T (=DSM 44701T), isolated from a smear-ripened cheese.</title>
        <authorList>
            <consortium name="US DOE Joint Genome Institute (JGI-PGF)"/>
            <person name="Walter F."/>
            <person name="Albersmeier A."/>
            <person name="Kalinowski J."/>
            <person name="Ruckert C."/>
        </authorList>
    </citation>
    <scope>NUCLEOTIDE SEQUENCE</scope>
    <source>
        <strain evidence="2">JCM 5016</strain>
    </source>
</reference>
<accession>A0A918RLP6</accession>
<organism evidence="2 3">
    <name type="scientific">Streptomyces echinoruber</name>
    <dbReference type="NCBI Taxonomy" id="68898"/>
    <lineage>
        <taxon>Bacteria</taxon>
        <taxon>Bacillati</taxon>
        <taxon>Actinomycetota</taxon>
        <taxon>Actinomycetes</taxon>
        <taxon>Kitasatosporales</taxon>
        <taxon>Streptomycetaceae</taxon>
        <taxon>Streptomyces</taxon>
    </lineage>
</organism>
<comment type="caution">
    <text evidence="2">The sequence shown here is derived from an EMBL/GenBank/DDBJ whole genome shotgun (WGS) entry which is preliminary data.</text>
</comment>
<feature type="region of interest" description="Disordered" evidence="1">
    <location>
        <begin position="62"/>
        <end position="95"/>
    </location>
</feature>
<evidence type="ECO:0000313" key="2">
    <source>
        <dbReference type="EMBL" id="GHA04526.1"/>
    </source>
</evidence>
<sequence>MILPASGSWTMKSMNRATSSGCGVRAEALGIREARYRPVCLPVCLSSVAGIGARPCSLSPSAVQRTVKSPRVNSEAPPPAAREDLGRSCPATFGR</sequence>
<dbReference type="Proteomes" id="UP000623010">
    <property type="component" value="Unassembled WGS sequence"/>
</dbReference>
<evidence type="ECO:0000256" key="1">
    <source>
        <dbReference type="SAM" id="MobiDB-lite"/>
    </source>
</evidence>
<evidence type="ECO:0000313" key="3">
    <source>
        <dbReference type="Proteomes" id="UP000623010"/>
    </source>
</evidence>
<dbReference type="EMBL" id="BMWH01000024">
    <property type="protein sequence ID" value="GHA04526.1"/>
    <property type="molecule type" value="Genomic_DNA"/>
</dbReference>
<reference evidence="2" key="2">
    <citation type="submission" date="2020-09" db="EMBL/GenBank/DDBJ databases">
        <authorList>
            <person name="Sun Q."/>
            <person name="Ohkuma M."/>
        </authorList>
    </citation>
    <scope>NUCLEOTIDE SEQUENCE</scope>
    <source>
        <strain evidence="2">JCM 5016</strain>
    </source>
</reference>
<proteinExistence type="predicted"/>
<gene>
    <name evidence="2" type="ORF">GCM10010389_49920</name>
</gene>
<protein>
    <submittedName>
        <fullName evidence="2">Uncharacterized protein</fullName>
    </submittedName>
</protein>
<name>A0A918RLP6_9ACTN</name>
<keyword evidence="3" id="KW-1185">Reference proteome</keyword>
<dbReference type="AlphaFoldDB" id="A0A918RLP6"/>